<proteinExistence type="predicted"/>
<dbReference type="PANTHER" id="PTHR19308:SF14">
    <property type="entry name" value="START DOMAIN-CONTAINING PROTEIN"/>
    <property type="match status" value="1"/>
</dbReference>
<dbReference type="InterPro" id="IPR023393">
    <property type="entry name" value="START-like_dom_sf"/>
</dbReference>
<dbReference type="Gene3D" id="3.30.530.20">
    <property type="match status" value="1"/>
</dbReference>
<gene>
    <name evidence="2" type="ORF">GCM10023093_30390</name>
</gene>
<name>A0ABP8NR37_9BACT</name>
<accession>A0ABP8NR37</accession>
<dbReference type="Proteomes" id="UP001500067">
    <property type="component" value="Unassembled WGS sequence"/>
</dbReference>
<dbReference type="InterPro" id="IPR051213">
    <property type="entry name" value="START_lipid_transfer"/>
</dbReference>
<dbReference type="RefSeq" id="WP_345085167.1">
    <property type="nucleotide sequence ID" value="NZ_BAABFA010000024.1"/>
</dbReference>
<dbReference type="InterPro" id="IPR028347">
    <property type="entry name" value="START_dom_prot"/>
</dbReference>
<organism evidence="2 3">
    <name type="scientific">Nemorincola caseinilytica</name>
    <dbReference type="NCBI Taxonomy" id="2054315"/>
    <lineage>
        <taxon>Bacteria</taxon>
        <taxon>Pseudomonadati</taxon>
        <taxon>Bacteroidota</taxon>
        <taxon>Chitinophagia</taxon>
        <taxon>Chitinophagales</taxon>
        <taxon>Chitinophagaceae</taxon>
        <taxon>Nemorincola</taxon>
    </lineage>
</organism>
<dbReference type="SUPFAM" id="SSF55961">
    <property type="entry name" value="Bet v1-like"/>
    <property type="match status" value="1"/>
</dbReference>
<evidence type="ECO:0000259" key="1">
    <source>
        <dbReference type="PROSITE" id="PS50848"/>
    </source>
</evidence>
<dbReference type="PIRSF" id="PIRSF039033">
    <property type="entry name" value="START_dom"/>
    <property type="match status" value="1"/>
</dbReference>
<dbReference type="PROSITE" id="PS50848">
    <property type="entry name" value="START"/>
    <property type="match status" value="1"/>
</dbReference>
<protein>
    <submittedName>
        <fullName evidence="2">START domain-containing protein</fullName>
    </submittedName>
</protein>
<comment type="caution">
    <text evidence="2">The sequence shown here is derived from an EMBL/GenBank/DDBJ whole genome shotgun (WGS) entry which is preliminary data.</text>
</comment>
<keyword evidence="3" id="KW-1185">Reference proteome</keyword>
<feature type="domain" description="START" evidence="1">
    <location>
        <begin position="23"/>
        <end position="202"/>
    </location>
</feature>
<evidence type="ECO:0000313" key="2">
    <source>
        <dbReference type="EMBL" id="GAA4469999.1"/>
    </source>
</evidence>
<dbReference type="EMBL" id="BAABFA010000024">
    <property type="protein sequence ID" value="GAA4469999.1"/>
    <property type="molecule type" value="Genomic_DNA"/>
</dbReference>
<dbReference type="Pfam" id="PF01852">
    <property type="entry name" value="START"/>
    <property type="match status" value="1"/>
</dbReference>
<evidence type="ECO:0000313" key="3">
    <source>
        <dbReference type="Proteomes" id="UP001500067"/>
    </source>
</evidence>
<dbReference type="PANTHER" id="PTHR19308">
    <property type="entry name" value="PHOSPHATIDYLCHOLINE TRANSFER PROTEIN"/>
    <property type="match status" value="1"/>
</dbReference>
<dbReference type="InterPro" id="IPR002913">
    <property type="entry name" value="START_lipid-bd_dom"/>
</dbReference>
<sequence>MYKLLAILALVYCPWAVRGQTDWKFRKEEQGIRVYTAHTDSSRIKSVKVEFSVQATPDQLIAFLLDIPEQPTWIFNSKTAYIIKTLKPNDIIFYSEVTLPWPFSNRDYVAHFTVSKRSEGMYLVESHAEPEYIPAKPPLVRMPYSSAKWNITRAGDNELKIIYTFSFDPGGAVPPWLVNMFVTKGPIHTFQKLREGVRRPEYRDAHLSFLK</sequence>
<reference evidence="3" key="1">
    <citation type="journal article" date="2019" name="Int. J. Syst. Evol. Microbiol.">
        <title>The Global Catalogue of Microorganisms (GCM) 10K type strain sequencing project: providing services to taxonomists for standard genome sequencing and annotation.</title>
        <authorList>
            <consortium name="The Broad Institute Genomics Platform"/>
            <consortium name="The Broad Institute Genome Sequencing Center for Infectious Disease"/>
            <person name="Wu L."/>
            <person name="Ma J."/>
        </authorList>
    </citation>
    <scope>NUCLEOTIDE SEQUENCE [LARGE SCALE GENOMIC DNA]</scope>
    <source>
        <strain evidence="3">JCM 32105</strain>
    </source>
</reference>